<protein>
    <submittedName>
        <fullName evidence="2">Uncharacterized protein</fullName>
    </submittedName>
</protein>
<accession>A0A9X4KTZ2</accession>
<evidence type="ECO:0000256" key="1">
    <source>
        <dbReference type="SAM" id="Phobius"/>
    </source>
</evidence>
<name>A0A9X4KTZ2_9BACL</name>
<evidence type="ECO:0000313" key="3">
    <source>
        <dbReference type="Proteomes" id="UP001153404"/>
    </source>
</evidence>
<comment type="caution">
    <text evidence="2">The sequence shown here is derived from an EMBL/GenBank/DDBJ whole genome shotgun (WGS) entry which is preliminary data.</text>
</comment>
<dbReference type="EMBL" id="JAPDIA010000007">
    <property type="protein sequence ID" value="MDG0811056.1"/>
    <property type="molecule type" value="Genomic_DNA"/>
</dbReference>
<evidence type="ECO:0000313" key="2">
    <source>
        <dbReference type="EMBL" id="MDG0811056.1"/>
    </source>
</evidence>
<feature type="transmembrane region" description="Helical" evidence="1">
    <location>
        <begin position="64"/>
        <end position="84"/>
    </location>
</feature>
<dbReference type="Proteomes" id="UP001153404">
    <property type="component" value="Unassembled WGS sequence"/>
</dbReference>
<keyword evidence="1" id="KW-1133">Transmembrane helix</keyword>
<keyword evidence="1" id="KW-0812">Transmembrane</keyword>
<feature type="transmembrane region" description="Helical" evidence="1">
    <location>
        <begin position="38"/>
        <end position="58"/>
    </location>
</feature>
<proteinExistence type="predicted"/>
<reference evidence="2" key="1">
    <citation type="submission" date="2022-10" db="EMBL/GenBank/DDBJ databases">
        <title>Comparative genomic analysis of Cohnella hashimotonis sp. nov., isolated from the International Space Station.</title>
        <authorList>
            <person name="Simpson A."/>
            <person name="Venkateswaran K."/>
        </authorList>
    </citation>
    <scope>NUCLEOTIDE SEQUENCE</scope>
    <source>
        <strain evidence="2">DSM 28161</strain>
    </source>
</reference>
<dbReference type="AlphaFoldDB" id="A0A9X4KTZ2"/>
<sequence length="163" mass="17930">MFGGSLLANTLIDAVVVAASPASHYWRLDYFAIQFSYSLLVVLAGYSFALLIGAFTGSVASQTILTWALVAFPILFIELLDFSLQAHGIYMSRQGGSESYSPLMWGDFLRVWFNFFSYTSVQYEAITWSQALSLLVITIASFAGGPLRVQAQSDGEQRQADVI</sequence>
<organism evidence="2 3">
    <name type="scientific">Cohnella rhizosphaerae</name>
    <dbReference type="NCBI Taxonomy" id="1457232"/>
    <lineage>
        <taxon>Bacteria</taxon>
        <taxon>Bacillati</taxon>
        <taxon>Bacillota</taxon>
        <taxon>Bacilli</taxon>
        <taxon>Bacillales</taxon>
        <taxon>Paenibacillaceae</taxon>
        <taxon>Cohnella</taxon>
    </lineage>
</organism>
<keyword evidence="1" id="KW-0472">Membrane</keyword>
<dbReference type="RefSeq" id="WP_277533492.1">
    <property type="nucleotide sequence ID" value="NZ_JAPDIA010000007.1"/>
</dbReference>
<keyword evidence="3" id="KW-1185">Reference proteome</keyword>
<gene>
    <name evidence="2" type="ORF">OMP40_18045</name>
</gene>